<evidence type="ECO:0000313" key="8">
    <source>
        <dbReference type="Proteomes" id="UP000247810"/>
    </source>
</evidence>
<dbReference type="Gene3D" id="4.10.240.10">
    <property type="entry name" value="Zn(2)-C6 fungal-type DNA-binding domain"/>
    <property type="match status" value="1"/>
</dbReference>
<proteinExistence type="predicted"/>
<keyword evidence="4" id="KW-0539">Nucleus</keyword>
<dbReference type="InterPro" id="IPR036864">
    <property type="entry name" value="Zn2-C6_fun-type_DNA-bd_sf"/>
</dbReference>
<dbReference type="EMBL" id="KZ825834">
    <property type="protein sequence ID" value="PYH96733.1"/>
    <property type="molecule type" value="Genomic_DNA"/>
</dbReference>
<evidence type="ECO:0000256" key="1">
    <source>
        <dbReference type="ARBA" id="ARBA00023015"/>
    </source>
</evidence>
<evidence type="ECO:0000256" key="2">
    <source>
        <dbReference type="ARBA" id="ARBA00023125"/>
    </source>
</evidence>
<dbReference type="SUPFAM" id="SSF57701">
    <property type="entry name" value="Zn2/Cys6 DNA-binding domain"/>
    <property type="match status" value="1"/>
</dbReference>
<keyword evidence="1" id="KW-0805">Transcription regulation</keyword>
<dbReference type="PANTHER" id="PTHR38791">
    <property type="entry name" value="ZN(II)2CYS6 TRANSCRIPTION FACTOR (EUROFUNG)-RELATED-RELATED"/>
    <property type="match status" value="1"/>
</dbReference>
<dbReference type="PANTHER" id="PTHR38791:SF5">
    <property type="entry name" value="TRANSCRIPTION FACTOR DBAG-RELATED"/>
    <property type="match status" value="1"/>
</dbReference>
<sequence>MVFCGKPSKGCGECRSRKIRCDQARPACSQCTKGSRVCPGYRDQLSLMFRDESQQVIRKARTGPATRKAKPSRKTVPPSSTASPATSDTTTSPGPASSTVSGTIDLPDIVDLDPQLLELVINEPSLVPQPSYQPSKDEAISFFLRQNAWIGTFWSSVDGKPNFHQTLATPSHKAMMASLACVGSAMLSRIRQSTPLRVAAEKEYGNALQLITSAVANEQQAKDNATLAAVLTMAIFEVVCNRAPRSIDNWTNHINGAAALLELRGVEQLQNEQGLKLFIQMRYQIIISCLQREARVPQSVLQCARLALFLRPQAEAYGDRLITIMGRLSNLRADINERILTDEKEILSASYAVEGDLIAWLASLPKEFLFTTVEGFSPNSSYWGPSPYKNRYHVYTDLWICHTWNQYRTARIILCDLILTYIRRINVGSALPRDLVEHCVQVRNTAHQLANDICASVPYHFGDAATATQTLVASSPSSADFIQAVPLEQSFMRGMILLWPLAMAAATREGSHPLHKWVLNCFLVIGNRMYIDQALALIELMRGDDAFYETLVWSEDNKQAYGVLDDADDDNRGYLMAAS</sequence>
<dbReference type="CDD" id="cd00067">
    <property type="entry name" value="GAL4"/>
    <property type="match status" value="1"/>
</dbReference>
<evidence type="ECO:0000259" key="6">
    <source>
        <dbReference type="PROSITE" id="PS50048"/>
    </source>
</evidence>
<feature type="domain" description="Zn(2)-C6 fungal-type" evidence="6">
    <location>
        <begin position="10"/>
        <end position="38"/>
    </location>
</feature>
<dbReference type="AlphaFoldDB" id="A0A319DZ67"/>
<dbReference type="InterPro" id="IPR001138">
    <property type="entry name" value="Zn2Cys6_DnaBD"/>
</dbReference>
<evidence type="ECO:0000256" key="5">
    <source>
        <dbReference type="SAM" id="MobiDB-lite"/>
    </source>
</evidence>
<dbReference type="InterPro" id="IPR053175">
    <property type="entry name" value="DHMBA_Reg_Transcription_Factor"/>
</dbReference>
<feature type="region of interest" description="Disordered" evidence="5">
    <location>
        <begin position="59"/>
        <end position="106"/>
    </location>
</feature>
<keyword evidence="3" id="KW-0804">Transcription</keyword>
<accession>A0A319DZ67</accession>
<organism evidence="7 8">
    <name type="scientific">Aspergillus ellipticus CBS 707.79</name>
    <dbReference type="NCBI Taxonomy" id="1448320"/>
    <lineage>
        <taxon>Eukaryota</taxon>
        <taxon>Fungi</taxon>
        <taxon>Dikarya</taxon>
        <taxon>Ascomycota</taxon>
        <taxon>Pezizomycotina</taxon>
        <taxon>Eurotiomycetes</taxon>
        <taxon>Eurotiomycetidae</taxon>
        <taxon>Eurotiales</taxon>
        <taxon>Aspergillaceae</taxon>
        <taxon>Aspergillus</taxon>
        <taxon>Aspergillus subgen. Circumdati</taxon>
    </lineage>
</organism>
<dbReference type="OrthoDB" id="2991872at2759"/>
<dbReference type="GO" id="GO:0003677">
    <property type="term" value="F:DNA binding"/>
    <property type="evidence" value="ECO:0007669"/>
    <property type="project" value="UniProtKB-KW"/>
</dbReference>
<keyword evidence="8" id="KW-1185">Reference proteome</keyword>
<dbReference type="InterPro" id="IPR021858">
    <property type="entry name" value="Fun_TF"/>
</dbReference>
<dbReference type="SMART" id="SM00066">
    <property type="entry name" value="GAL4"/>
    <property type="match status" value="1"/>
</dbReference>
<dbReference type="GO" id="GO:0009893">
    <property type="term" value="P:positive regulation of metabolic process"/>
    <property type="evidence" value="ECO:0007669"/>
    <property type="project" value="UniProtKB-ARBA"/>
</dbReference>
<dbReference type="VEuPathDB" id="FungiDB:BO71DRAFT_348586"/>
<dbReference type="GO" id="GO:0000981">
    <property type="term" value="F:DNA-binding transcription factor activity, RNA polymerase II-specific"/>
    <property type="evidence" value="ECO:0007669"/>
    <property type="project" value="InterPro"/>
</dbReference>
<dbReference type="PROSITE" id="PS00463">
    <property type="entry name" value="ZN2_CY6_FUNGAL_1"/>
    <property type="match status" value="1"/>
</dbReference>
<dbReference type="PROSITE" id="PS50048">
    <property type="entry name" value="ZN2_CY6_FUNGAL_2"/>
    <property type="match status" value="1"/>
</dbReference>
<dbReference type="Pfam" id="PF11951">
    <property type="entry name" value="Fungal_trans_2"/>
    <property type="match status" value="1"/>
</dbReference>
<evidence type="ECO:0000256" key="3">
    <source>
        <dbReference type="ARBA" id="ARBA00023163"/>
    </source>
</evidence>
<name>A0A319DZ67_9EURO</name>
<dbReference type="STRING" id="1448320.A0A319DZ67"/>
<protein>
    <submittedName>
        <fullName evidence="7">C6 finger domain protein</fullName>
    </submittedName>
</protein>
<evidence type="ECO:0000313" key="7">
    <source>
        <dbReference type="EMBL" id="PYH96733.1"/>
    </source>
</evidence>
<keyword evidence="2" id="KW-0238">DNA-binding</keyword>
<gene>
    <name evidence="7" type="ORF">BO71DRAFT_348586</name>
</gene>
<dbReference type="GO" id="GO:0008270">
    <property type="term" value="F:zinc ion binding"/>
    <property type="evidence" value="ECO:0007669"/>
    <property type="project" value="InterPro"/>
</dbReference>
<dbReference type="Proteomes" id="UP000247810">
    <property type="component" value="Unassembled WGS sequence"/>
</dbReference>
<reference evidence="7 8" key="1">
    <citation type="submission" date="2018-02" db="EMBL/GenBank/DDBJ databases">
        <title>The genomes of Aspergillus section Nigri reveals drivers in fungal speciation.</title>
        <authorList>
            <consortium name="DOE Joint Genome Institute"/>
            <person name="Vesth T.C."/>
            <person name="Nybo J."/>
            <person name="Theobald S."/>
            <person name="Brandl J."/>
            <person name="Frisvad J.C."/>
            <person name="Nielsen K.F."/>
            <person name="Lyhne E.K."/>
            <person name="Kogle M.E."/>
            <person name="Kuo A."/>
            <person name="Riley R."/>
            <person name="Clum A."/>
            <person name="Nolan M."/>
            <person name="Lipzen A."/>
            <person name="Salamov A."/>
            <person name="Henrissat B."/>
            <person name="Wiebenga A."/>
            <person name="De vries R.P."/>
            <person name="Grigoriev I.V."/>
            <person name="Mortensen U.H."/>
            <person name="Andersen M.R."/>
            <person name="Baker S.E."/>
        </authorList>
    </citation>
    <scope>NUCLEOTIDE SEQUENCE [LARGE SCALE GENOMIC DNA]</scope>
    <source>
        <strain evidence="7 8">CBS 707.79</strain>
    </source>
</reference>
<evidence type="ECO:0000256" key="4">
    <source>
        <dbReference type="ARBA" id="ARBA00023242"/>
    </source>
</evidence>
<dbReference type="Pfam" id="PF00172">
    <property type="entry name" value="Zn_clus"/>
    <property type="match status" value="1"/>
</dbReference>
<feature type="compositionally biased region" description="Low complexity" evidence="5">
    <location>
        <begin position="75"/>
        <end position="103"/>
    </location>
</feature>